<dbReference type="Pfam" id="PF00132">
    <property type="entry name" value="Hexapep"/>
    <property type="match status" value="1"/>
</dbReference>
<keyword evidence="1" id="KW-0012">Acyltransferase</keyword>
<comment type="caution">
    <text evidence="1">The sequence shown here is derived from an EMBL/GenBank/DDBJ whole genome shotgun (WGS) entry which is preliminary data.</text>
</comment>
<protein>
    <submittedName>
        <fullName evidence="1">Streptogramin A acetyltransferase</fullName>
        <ecNumber evidence="1">2.3.1.-</ecNumber>
    </submittedName>
</protein>
<dbReference type="Proteomes" id="UP000491181">
    <property type="component" value="Unassembled WGS sequence"/>
</dbReference>
<dbReference type="SUPFAM" id="SSF51161">
    <property type="entry name" value="Trimeric LpxA-like enzymes"/>
    <property type="match status" value="1"/>
</dbReference>
<name>A0A7J0A1X7_9BACE</name>
<sequence length="193" mass="22280">MIYKLRKLLWRILGVDYEHILKCVDVSWLRNDKYTEWGEHSYANNSMIHRWSDAPVKIGKYCSISYDVRVITDDGSHLYNTISNYPFSWNKISNKCGITIGNDVWIGLKCIILPGVKIGNGVTIAAGSVVTKDIPDYCVAGGVPADIIRYKCTPEEASKMNEIAWWDWDESIIEERKDNFRLSIPDFIYKYKK</sequence>
<gene>
    <name evidence="1" type="primary">vatD</name>
    <name evidence="1" type="ORF">IMSAGC001_01793</name>
</gene>
<dbReference type="AlphaFoldDB" id="A0A7J0A1X7"/>
<proteinExistence type="predicted"/>
<keyword evidence="1" id="KW-0808">Transferase</keyword>
<dbReference type="InterPro" id="IPR001451">
    <property type="entry name" value="Hexapep"/>
</dbReference>
<organism evidence="1 2">
    <name type="scientific">Bacteroides acidifaciens</name>
    <dbReference type="NCBI Taxonomy" id="85831"/>
    <lineage>
        <taxon>Bacteria</taxon>
        <taxon>Pseudomonadati</taxon>
        <taxon>Bacteroidota</taxon>
        <taxon>Bacteroidia</taxon>
        <taxon>Bacteroidales</taxon>
        <taxon>Bacteroidaceae</taxon>
        <taxon>Bacteroides</taxon>
    </lineage>
</organism>
<dbReference type="InterPro" id="IPR051159">
    <property type="entry name" value="Hexapeptide_acetyltransf"/>
</dbReference>
<dbReference type="Gene3D" id="2.160.10.10">
    <property type="entry name" value="Hexapeptide repeat proteins"/>
    <property type="match status" value="1"/>
</dbReference>
<dbReference type="CDD" id="cd03349">
    <property type="entry name" value="LbH_XAT"/>
    <property type="match status" value="1"/>
</dbReference>
<dbReference type="RefSeq" id="WP_172503868.1">
    <property type="nucleotide sequence ID" value="NZ_BLLS01000039.1"/>
</dbReference>
<dbReference type="PANTHER" id="PTHR23416">
    <property type="entry name" value="SIALIC ACID SYNTHASE-RELATED"/>
    <property type="match status" value="1"/>
</dbReference>
<evidence type="ECO:0000313" key="1">
    <source>
        <dbReference type="EMBL" id="GFH86385.1"/>
    </source>
</evidence>
<dbReference type="EMBL" id="BLLS01000039">
    <property type="protein sequence ID" value="GFH86385.1"/>
    <property type="molecule type" value="Genomic_DNA"/>
</dbReference>
<evidence type="ECO:0000313" key="2">
    <source>
        <dbReference type="Proteomes" id="UP000491181"/>
    </source>
</evidence>
<dbReference type="InterPro" id="IPR011004">
    <property type="entry name" value="Trimer_LpxA-like_sf"/>
</dbReference>
<reference evidence="1 2" key="1">
    <citation type="journal article" date="2020" name="Microbiome">
        <title>Single-cell genomics of uncultured bacteria reveals dietary fiber responders in the mouse gut microbiota.</title>
        <authorList>
            <person name="Chijiiwa R."/>
            <person name="Hosokawa M."/>
            <person name="Kogawa M."/>
            <person name="Nishikawa Y."/>
            <person name="Ide K."/>
            <person name="Sakanashi C."/>
            <person name="Takahashi K."/>
            <person name="Takeyama H."/>
        </authorList>
    </citation>
    <scope>NUCLEOTIDE SEQUENCE [LARGE SCALE GENOMIC DNA]</scope>
    <source>
        <strain evidence="1">IMSAGC_001</strain>
    </source>
</reference>
<dbReference type="EC" id="2.3.1.-" evidence="1"/>
<accession>A0A7J0A1X7</accession>
<dbReference type="GO" id="GO:0016746">
    <property type="term" value="F:acyltransferase activity"/>
    <property type="evidence" value="ECO:0007669"/>
    <property type="project" value="UniProtKB-KW"/>
</dbReference>